<evidence type="ECO:0000256" key="1">
    <source>
        <dbReference type="ARBA" id="ARBA00022553"/>
    </source>
</evidence>
<keyword evidence="1 6" id="KW-0597">Phosphoprotein</keyword>
<evidence type="ECO:0000259" key="8">
    <source>
        <dbReference type="PROSITE" id="PS50110"/>
    </source>
</evidence>
<dbReference type="PANTHER" id="PTHR48111:SF22">
    <property type="entry name" value="REGULATOR OF RPOS"/>
    <property type="match status" value="1"/>
</dbReference>
<evidence type="ECO:0000256" key="2">
    <source>
        <dbReference type="ARBA" id="ARBA00023012"/>
    </source>
</evidence>
<evidence type="ECO:0000256" key="3">
    <source>
        <dbReference type="ARBA" id="ARBA00023015"/>
    </source>
</evidence>
<dbReference type="Gene3D" id="1.10.10.10">
    <property type="entry name" value="Winged helix-like DNA-binding domain superfamily/Winged helix DNA-binding domain"/>
    <property type="match status" value="1"/>
</dbReference>
<keyword evidence="5" id="KW-0804">Transcription</keyword>
<dbReference type="InterPro" id="IPR001867">
    <property type="entry name" value="OmpR/PhoB-type_DNA-bd"/>
</dbReference>
<dbReference type="PROSITE" id="PS51755">
    <property type="entry name" value="OMPR_PHOB"/>
    <property type="match status" value="1"/>
</dbReference>
<dbReference type="SMART" id="SM00862">
    <property type="entry name" value="Trans_reg_C"/>
    <property type="match status" value="1"/>
</dbReference>
<keyword evidence="2" id="KW-0902">Two-component regulatory system</keyword>
<evidence type="ECO:0000313" key="11">
    <source>
        <dbReference type="Proteomes" id="UP001524587"/>
    </source>
</evidence>
<dbReference type="InterPro" id="IPR039420">
    <property type="entry name" value="WalR-like"/>
</dbReference>
<evidence type="ECO:0000256" key="5">
    <source>
        <dbReference type="ARBA" id="ARBA00023163"/>
    </source>
</evidence>
<keyword evidence="11" id="KW-1185">Reference proteome</keyword>
<keyword evidence="3" id="KW-0805">Transcription regulation</keyword>
<gene>
    <name evidence="10" type="ORF">NFI95_15975</name>
</gene>
<dbReference type="Pfam" id="PF00072">
    <property type="entry name" value="Response_reg"/>
    <property type="match status" value="1"/>
</dbReference>
<dbReference type="Proteomes" id="UP001524587">
    <property type="component" value="Unassembled WGS sequence"/>
</dbReference>
<accession>A0ABT1WAN3</accession>
<proteinExistence type="predicted"/>
<feature type="domain" description="OmpR/PhoB-type" evidence="9">
    <location>
        <begin position="124"/>
        <end position="222"/>
    </location>
</feature>
<dbReference type="InterPro" id="IPR011006">
    <property type="entry name" value="CheY-like_superfamily"/>
</dbReference>
<keyword evidence="4 7" id="KW-0238">DNA-binding</keyword>
<reference evidence="10 11" key="1">
    <citation type="submission" date="2022-06" db="EMBL/GenBank/DDBJ databases">
        <title>Endosaccharibacter gen. nov., sp. nov., endophytic bacteria isolated from sugarcane.</title>
        <authorList>
            <person name="Pitiwittayakul N."/>
            <person name="Yukphan P."/>
            <person name="Charoenyingcharoen P."/>
            <person name="Tanasupawat S."/>
        </authorList>
    </citation>
    <scope>NUCLEOTIDE SEQUENCE [LARGE SCALE GENOMIC DNA]</scope>
    <source>
        <strain evidence="10 11">KSS8</strain>
    </source>
</reference>
<evidence type="ECO:0000313" key="10">
    <source>
        <dbReference type="EMBL" id="MCQ8279941.1"/>
    </source>
</evidence>
<dbReference type="PROSITE" id="PS50110">
    <property type="entry name" value="RESPONSE_REGULATORY"/>
    <property type="match status" value="1"/>
</dbReference>
<feature type="modified residue" description="4-aspartylphosphate" evidence="6">
    <location>
        <position position="51"/>
    </location>
</feature>
<evidence type="ECO:0000259" key="9">
    <source>
        <dbReference type="PROSITE" id="PS51755"/>
    </source>
</evidence>
<protein>
    <submittedName>
        <fullName evidence="10">Response regulator transcription factor</fullName>
    </submittedName>
</protein>
<organism evidence="10 11">
    <name type="scientific">Endosaccharibacter trunci</name>
    <dbReference type="NCBI Taxonomy" id="2812733"/>
    <lineage>
        <taxon>Bacteria</taxon>
        <taxon>Pseudomonadati</taxon>
        <taxon>Pseudomonadota</taxon>
        <taxon>Alphaproteobacteria</taxon>
        <taxon>Acetobacterales</taxon>
        <taxon>Acetobacteraceae</taxon>
        <taxon>Endosaccharibacter</taxon>
    </lineage>
</organism>
<dbReference type="PANTHER" id="PTHR48111">
    <property type="entry name" value="REGULATOR OF RPOS"/>
    <property type="match status" value="1"/>
</dbReference>
<dbReference type="InterPro" id="IPR001789">
    <property type="entry name" value="Sig_transdc_resp-reg_receiver"/>
</dbReference>
<sequence length="243" mass="26497">MRVLLVEGDVTAAQGLTAILQNAGFLVDHTDMGVEALEMLRHYDYDLTLVDLDLPDMDGSELVRRMRIARHPVPAMVLSGSTQAAARIRALVAGADDVVAKPFDSAELVARVHAIMRRSKGYSAPIVQVGPLELNLDSRSVTVDSRPVHLTGKEYSILELLVLRKGVVLTKDAFLNHLYGGMDEPEMKIIDVFVCKLRKKLQIAGAGNLIGTIWGRGYMLRDDAPTMPALRATTLSANRLVAA</sequence>
<dbReference type="RefSeq" id="WP_422865430.1">
    <property type="nucleotide sequence ID" value="NZ_JAMSKV010000018.1"/>
</dbReference>
<comment type="caution">
    <text evidence="10">The sequence shown here is derived from an EMBL/GenBank/DDBJ whole genome shotgun (WGS) entry which is preliminary data.</text>
</comment>
<dbReference type="SUPFAM" id="SSF52172">
    <property type="entry name" value="CheY-like"/>
    <property type="match status" value="1"/>
</dbReference>
<dbReference type="EMBL" id="JAMSKV010000018">
    <property type="protein sequence ID" value="MCQ8279941.1"/>
    <property type="molecule type" value="Genomic_DNA"/>
</dbReference>
<feature type="domain" description="Response regulatory" evidence="8">
    <location>
        <begin position="2"/>
        <end position="116"/>
    </location>
</feature>
<name>A0ABT1WAN3_9PROT</name>
<dbReference type="CDD" id="cd00383">
    <property type="entry name" value="trans_reg_C"/>
    <property type="match status" value="1"/>
</dbReference>
<feature type="DNA-binding region" description="OmpR/PhoB-type" evidence="7">
    <location>
        <begin position="124"/>
        <end position="222"/>
    </location>
</feature>
<dbReference type="SMART" id="SM00448">
    <property type="entry name" value="REC"/>
    <property type="match status" value="1"/>
</dbReference>
<dbReference type="InterPro" id="IPR036388">
    <property type="entry name" value="WH-like_DNA-bd_sf"/>
</dbReference>
<dbReference type="Pfam" id="PF00486">
    <property type="entry name" value="Trans_reg_C"/>
    <property type="match status" value="1"/>
</dbReference>
<dbReference type="Gene3D" id="3.40.50.2300">
    <property type="match status" value="1"/>
</dbReference>
<evidence type="ECO:0000256" key="6">
    <source>
        <dbReference type="PROSITE-ProRule" id="PRU00169"/>
    </source>
</evidence>
<evidence type="ECO:0000256" key="7">
    <source>
        <dbReference type="PROSITE-ProRule" id="PRU01091"/>
    </source>
</evidence>
<evidence type="ECO:0000256" key="4">
    <source>
        <dbReference type="ARBA" id="ARBA00023125"/>
    </source>
</evidence>